<dbReference type="PANTHER" id="PTHR34142:SF1">
    <property type="entry name" value="GLYCOSIDE HYDROLASE FAMILY 5 DOMAIN-CONTAINING PROTEIN"/>
    <property type="match status" value="1"/>
</dbReference>
<dbReference type="EC" id="3.2.1.4" evidence="6"/>
<dbReference type="PANTHER" id="PTHR34142">
    <property type="entry name" value="ENDO-BETA-1,4-GLUCANASE A"/>
    <property type="match status" value="1"/>
</dbReference>
<evidence type="ECO:0000256" key="2">
    <source>
        <dbReference type="ARBA" id="ARBA00023295"/>
    </source>
</evidence>
<sequence>MNILFYLSGFIRKAPLFLLFFVLLTVQTETAKASVDLIGLNMSGAGFAGQVLPGVNGRNYIFPTEPYFQQWSTKGIRLIRFPILWERLQPTLGGPLDPTYAALIDGTFNLANKYGMKVILDLHNYMRYRGQIIGTSGVPYQRYQDIMAKIAQRWSTQPSLYAYDIMNEPHDALAYWPTAAQYGINGVRSIDNVRPIMIEGNGWAEATRWAYWNDPLLKLQDPANNIIFEAHTYFDEGAGGTYDAVDVSTLSPTYGVERVKPFIEWLKKNGRRGFIGEFGVPDNDPRWLTIMDNMLAYLRQNCIPATYWAAGPGWGTYNLSVEPVGGQDRPQWPTLKKYIDNTSCSSYGPAVTPVTALPSGAGVITPSTPNTAIPTATPTNTAPVSNISVSLAGFDALNYIASYPDLAAAFGTDVQAATQHYINTGYKEGRVISFNPLSYIASYPDLTTAFGTDTNAATRHYILYGYREGRRVLFNALSYIASYPDLIKAFGTDINAAAKHYILNGSKEGRKISFSPDRYLAKYADLRAAFGSNRNFATLHYIDHGYKEGRTP</sequence>
<evidence type="ECO:0000259" key="4">
    <source>
        <dbReference type="Pfam" id="PF00150"/>
    </source>
</evidence>
<dbReference type="SUPFAM" id="SSF51445">
    <property type="entry name" value="(Trans)glycosidases"/>
    <property type="match status" value="1"/>
</dbReference>
<evidence type="ECO:0000313" key="5">
    <source>
        <dbReference type="EMBL" id="MBF8643586.1"/>
    </source>
</evidence>
<keyword evidence="8" id="KW-1185">Reference proteome</keyword>
<dbReference type="GO" id="GO:0009251">
    <property type="term" value="P:glucan catabolic process"/>
    <property type="evidence" value="ECO:0007669"/>
    <property type="project" value="TreeGrafter"/>
</dbReference>
<evidence type="ECO:0000313" key="6">
    <source>
        <dbReference type="EMBL" id="SPZ06385.1"/>
    </source>
</evidence>
<dbReference type="InterPro" id="IPR017853">
    <property type="entry name" value="GH"/>
</dbReference>
<feature type="domain" description="Glycoside hydrolase family 5" evidence="4">
    <location>
        <begin position="56"/>
        <end position="311"/>
    </location>
</feature>
<dbReference type="Proteomes" id="UP000250443">
    <property type="component" value="Unassembled WGS sequence"/>
</dbReference>
<dbReference type="RefSeq" id="WP_010798414.1">
    <property type="nucleotide sequence ID" value="NZ_CP069262.1"/>
</dbReference>
<protein>
    <submittedName>
        <fullName evidence="6">Cellulase</fullName>
        <ecNumber evidence="6">3.2.1.4</ecNumber>
    </submittedName>
    <submittedName>
        <fullName evidence="5">Glycoside hydrolase family 5 protein</fullName>
    </submittedName>
</protein>
<dbReference type="InterPro" id="IPR001547">
    <property type="entry name" value="Glyco_hydro_5"/>
</dbReference>
<dbReference type="Pfam" id="PF00150">
    <property type="entry name" value="Cellulase"/>
    <property type="match status" value="1"/>
</dbReference>
<evidence type="ECO:0000256" key="1">
    <source>
        <dbReference type="ARBA" id="ARBA00022801"/>
    </source>
</evidence>
<accession>A0A2X2D2D0</accession>
<keyword evidence="2 3" id="KW-0326">Glycosidase</keyword>
<reference evidence="5 8" key="2">
    <citation type="submission" date="2020-10" db="EMBL/GenBank/DDBJ databases">
        <title>Genome sequences of Pseudomonas isolates.</title>
        <authorList>
            <person name="Wessels L."/>
            <person name="Reich F."/>
            <person name="Hammerl J."/>
        </authorList>
    </citation>
    <scope>NUCLEOTIDE SEQUENCE [LARGE SCALE GENOMIC DNA]</scope>
    <source>
        <strain evidence="5 8">20-MO00624-0</strain>
    </source>
</reference>
<comment type="similarity">
    <text evidence="3">Belongs to the glycosyl hydrolase 5 (cellulase A) family.</text>
</comment>
<evidence type="ECO:0000256" key="3">
    <source>
        <dbReference type="RuleBase" id="RU361153"/>
    </source>
</evidence>
<evidence type="ECO:0000313" key="7">
    <source>
        <dbReference type="Proteomes" id="UP000250443"/>
    </source>
</evidence>
<dbReference type="EMBL" id="UAUF01000011">
    <property type="protein sequence ID" value="SPZ06385.1"/>
    <property type="molecule type" value="Genomic_DNA"/>
</dbReference>
<reference evidence="6 7" key="1">
    <citation type="submission" date="2018-06" db="EMBL/GenBank/DDBJ databases">
        <authorList>
            <consortium name="Pathogen Informatics"/>
            <person name="Doyle S."/>
        </authorList>
    </citation>
    <scope>NUCLEOTIDE SEQUENCE [LARGE SCALE GENOMIC DNA]</scope>
    <source>
        <strain evidence="6 7">NCTC11842</strain>
    </source>
</reference>
<dbReference type="Gene3D" id="3.20.20.80">
    <property type="entry name" value="Glycosidases"/>
    <property type="match status" value="1"/>
</dbReference>
<gene>
    <name evidence="6" type="primary">egl_2</name>
    <name evidence="5" type="ORF">IRZ65_23270</name>
    <name evidence="6" type="ORF">NCTC11842_02258</name>
</gene>
<organism evidence="6 7">
    <name type="scientific">Pseudomonas luteola</name>
    <dbReference type="NCBI Taxonomy" id="47886"/>
    <lineage>
        <taxon>Bacteria</taxon>
        <taxon>Pseudomonadati</taxon>
        <taxon>Pseudomonadota</taxon>
        <taxon>Gammaproteobacteria</taxon>
        <taxon>Pseudomonadales</taxon>
        <taxon>Pseudomonadaceae</taxon>
        <taxon>Pseudomonas</taxon>
    </lineage>
</organism>
<dbReference type="GO" id="GO:0008810">
    <property type="term" value="F:cellulase activity"/>
    <property type="evidence" value="ECO:0007669"/>
    <property type="project" value="UniProtKB-EC"/>
</dbReference>
<proteinExistence type="inferred from homology"/>
<keyword evidence="1 3" id="KW-0378">Hydrolase</keyword>
<dbReference type="Proteomes" id="UP000626180">
    <property type="component" value="Unassembled WGS sequence"/>
</dbReference>
<dbReference type="EMBL" id="JADMCD010000019">
    <property type="protein sequence ID" value="MBF8643586.1"/>
    <property type="molecule type" value="Genomic_DNA"/>
</dbReference>
<name>A0A2X2D2D0_PSELU</name>
<dbReference type="AlphaFoldDB" id="A0A2X2D2D0"/>
<evidence type="ECO:0000313" key="8">
    <source>
        <dbReference type="Proteomes" id="UP000626180"/>
    </source>
</evidence>